<comment type="caution">
    <text evidence="2">The sequence shown here is derived from an EMBL/GenBank/DDBJ whole genome shotgun (WGS) entry which is preliminary data.</text>
</comment>
<reference evidence="2" key="1">
    <citation type="submission" date="2021-03" db="EMBL/GenBank/DDBJ databases">
        <title>Draft genome sequence of rust myrtle Austropuccinia psidii MF-1, a brazilian biotype.</title>
        <authorList>
            <person name="Quecine M.C."/>
            <person name="Pachon D.M.R."/>
            <person name="Bonatelli M.L."/>
            <person name="Correr F.H."/>
            <person name="Franceschini L.M."/>
            <person name="Leite T.F."/>
            <person name="Margarido G.R.A."/>
            <person name="Almeida C.A."/>
            <person name="Ferrarezi J.A."/>
            <person name="Labate C.A."/>
        </authorList>
    </citation>
    <scope>NUCLEOTIDE SEQUENCE</scope>
    <source>
        <strain evidence="2">MF-1</strain>
    </source>
</reference>
<evidence type="ECO:0000313" key="2">
    <source>
        <dbReference type="EMBL" id="MBW0466182.1"/>
    </source>
</evidence>
<evidence type="ECO:0000313" key="3">
    <source>
        <dbReference type="Proteomes" id="UP000765509"/>
    </source>
</evidence>
<feature type="region of interest" description="Disordered" evidence="1">
    <location>
        <begin position="70"/>
        <end position="100"/>
    </location>
</feature>
<gene>
    <name evidence="2" type="ORF">O181_005897</name>
</gene>
<proteinExistence type="predicted"/>
<protein>
    <submittedName>
        <fullName evidence="2">Uncharacterized protein</fullName>
    </submittedName>
</protein>
<accession>A0A9Q3GH37</accession>
<evidence type="ECO:0000256" key="1">
    <source>
        <dbReference type="SAM" id="MobiDB-lite"/>
    </source>
</evidence>
<dbReference type="Proteomes" id="UP000765509">
    <property type="component" value="Unassembled WGS sequence"/>
</dbReference>
<organism evidence="2 3">
    <name type="scientific">Austropuccinia psidii MF-1</name>
    <dbReference type="NCBI Taxonomy" id="1389203"/>
    <lineage>
        <taxon>Eukaryota</taxon>
        <taxon>Fungi</taxon>
        <taxon>Dikarya</taxon>
        <taxon>Basidiomycota</taxon>
        <taxon>Pucciniomycotina</taxon>
        <taxon>Pucciniomycetes</taxon>
        <taxon>Pucciniales</taxon>
        <taxon>Sphaerophragmiaceae</taxon>
        <taxon>Austropuccinia</taxon>
    </lineage>
</organism>
<name>A0A9Q3GH37_9BASI</name>
<dbReference type="AlphaFoldDB" id="A0A9Q3GH37"/>
<keyword evidence="3" id="KW-1185">Reference proteome</keyword>
<dbReference type="EMBL" id="AVOT02001230">
    <property type="protein sequence ID" value="MBW0466182.1"/>
    <property type="molecule type" value="Genomic_DNA"/>
</dbReference>
<sequence>MSLVHSGPLRLVEKSLPPFGLIGFRPEGSHGQQTVIHGLQATESIGHLNGQNSLIKGGPEALDMMEGAKDPWNSEEASRPNLSEMAWERDYGNGARGHRR</sequence>